<organism evidence="1">
    <name type="scientific">Tanacetum cinerariifolium</name>
    <name type="common">Dalmatian daisy</name>
    <name type="synonym">Chrysanthemum cinerariifolium</name>
    <dbReference type="NCBI Taxonomy" id="118510"/>
    <lineage>
        <taxon>Eukaryota</taxon>
        <taxon>Viridiplantae</taxon>
        <taxon>Streptophyta</taxon>
        <taxon>Embryophyta</taxon>
        <taxon>Tracheophyta</taxon>
        <taxon>Spermatophyta</taxon>
        <taxon>Magnoliopsida</taxon>
        <taxon>eudicotyledons</taxon>
        <taxon>Gunneridae</taxon>
        <taxon>Pentapetalae</taxon>
        <taxon>asterids</taxon>
        <taxon>campanulids</taxon>
        <taxon>Asterales</taxon>
        <taxon>Asteraceae</taxon>
        <taxon>Asteroideae</taxon>
        <taxon>Anthemideae</taxon>
        <taxon>Anthemidinae</taxon>
        <taxon>Tanacetum</taxon>
    </lineage>
</organism>
<gene>
    <name evidence="1" type="ORF">Tci_045884</name>
</gene>
<evidence type="ECO:0000313" key="1">
    <source>
        <dbReference type="EMBL" id="GEU73906.1"/>
    </source>
</evidence>
<accession>A0A6L2MIV2</accession>
<comment type="caution">
    <text evidence="1">The sequence shown here is derived from an EMBL/GenBank/DDBJ whole genome shotgun (WGS) entry which is preliminary data.</text>
</comment>
<dbReference type="EMBL" id="BKCJ010006779">
    <property type="protein sequence ID" value="GEU73906.1"/>
    <property type="molecule type" value="Genomic_DNA"/>
</dbReference>
<proteinExistence type="predicted"/>
<name>A0A6L2MIV2_TANCI</name>
<sequence length="327" mass="37665">MRNISSEALGWMWTGLTDHIGNSRTAYDTPRPLSAGNSFMLTFNALKVGGKREKGNKKRAPEAKQDYIKLTDEEKKALAGKEVGQNKHDSSDYHVISYMNRFVKFIRKIPANNQEKLTESPFKHFLELKNETLLLNNICVTLSHKFDDKKLQLGKGEVLDVTEDHFWELMKIKKMDPIDPKNIDVTVKEKFYNEKNQKFYDISMVKVKNVLNNVDESIDNVNRAFTLLAMHSLIFPPKRSSLHQNEGLDLLVIDEGNTQEFSLKWKQNYSHLSASIGYSQPLVNKILRNTVDAGLIYLRDFFTSQILFFLSVLPALWYSSDGYDFLV</sequence>
<protein>
    <submittedName>
        <fullName evidence="1">Uncharacterized protein</fullName>
    </submittedName>
</protein>
<dbReference type="AlphaFoldDB" id="A0A6L2MIV2"/>
<reference evidence="1" key="1">
    <citation type="journal article" date="2019" name="Sci. Rep.">
        <title>Draft genome of Tanacetum cinerariifolium, the natural source of mosquito coil.</title>
        <authorList>
            <person name="Yamashiro T."/>
            <person name="Shiraishi A."/>
            <person name="Satake H."/>
            <person name="Nakayama K."/>
        </authorList>
    </citation>
    <scope>NUCLEOTIDE SEQUENCE</scope>
</reference>